<name>A0AAN7U0C7_9MYCE</name>
<evidence type="ECO:0000313" key="2">
    <source>
        <dbReference type="Proteomes" id="UP001344447"/>
    </source>
</evidence>
<dbReference type="Proteomes" id="UP001344447">
    <property type="component" value="Unassembled WGS sequence"/>
</dbReference>
<evidence type="ECO:0000313" key="1">
    <source>
        <dbReference type="EMBL" id="KAK5582527.1"/>
    </source>
</evidence>
<protein>
    <submittedName>
        <fullName evidence="1">Uncharacterized protein</fullName>
    </submittedName>
</protein>
<proteinExistence type="predicted"/>
<keyword evidence="2" id="KW-1185">Reference proteome</keyword>
<dbReference type="AlphaFoldDB" id="A0AAN7U0C7"/>
<gene>
    <name evidence="1" type="ORF">RB653_004112</name>
</gene>
<sequence length="304" mass="35082">MLKSTQFALTSMANIQNPRVLQPVQLVLHGNQYLKDLSSNTLKNDFAKRSLESINISLNEPNTNSNRIINAKDWVHSLHTKGALSLSLSRSTKKKEKNHNSLLYSTCAPLTTNNTESEFVIVSSEDNGNKIQAWQFGRDENNESFPLLSPSSISNQKQMEEYLVWRKIMLGEIRERIREAVERMRDFTILNFHKMELSEQQKIKFLNQLTEAEKFIHMDVMVTTAKDIEYLFNYLSLPREYATNSQSRVALQILNASFSAYIFDNTTKITDPKLNEDFKKLVIELYDSVLDSVICSTNNFNTEY</sequence>
<dbReference type="EMBL" id="JAVFKY010000001">
    <property type="protein sequence ID" value="KAK5582527.1"/>
    <property type="molecule type" value="Genomic_DNA"/>
</dbReference>
<comment type="caution">
    <text evidence="1">The sequence shown here is derived from an EMBL/GenBank/DDBJ whole genome shotgun (WGS) entry which is preliminary data.</text>
</comment>
<organism evidence="1 2">
    <name type="scientific">Dictyostelium firmibasis</name>
    <dbReference type="NCBI Taxonomy" id="79012"/>
    <lineage>
        <taxon>Eukaryota</taxon>
        <taxon>Amoebozoa</taxon>
        <taxon>Evosea</taxon>
        <taxon>Eumycetozoa</taxon>
        <taxon>Dictyostelia</taxon>
        <taxon>Dictyosteliales</taxon>
        <taxon>Dictyosteliaceae</taxon>
        <taxon>Dictyostelium</taxon>
    </lineage>
</organism>
<accession>A0AAN7U0C7</accession>
<reference evidence="1 2" key="1">
    <citation type="submission" date="2023-11" db="EMBL/GenBank/DDBJ databases">
        <title>Dfirmibasis_genome.</title>
        <authorList>
            <person name="Edelbroek B."/>
            <person name="Kjellin J."/>
            <person name="Jerlstrom-Hultqvist J."/>
            <person name="Soderbom F."/>
        </authorList>
    </citation>
    <scope>NUCLEOTIDE SEQUENCE [LARGE SCALE GENOMIC DNA]</scope>
    <source>
        <strain evidence="1 2">TNS-C-14</strain>
    </source>
</reference>